<evidence type="ECO:0000256" key="2">
    <source>
        <dbReference type="ARBA" id="ARBA00038211"/>
    </source>
</evidence>
<dbReference type="PANTHER" id="PTHR22603:SF66">
    <property type="entry name" value="ETHANOLAMINE KINASE"/>
    <property type="match status" value="1"/>
</dbReference>
<comment type="pathway">
    <text evidence="1">Phospholipid metabolism; phosphatidylethanolamine biosynthesis; phosphatidylethanolamine from ethanolamine: step 1/3.</text>
</comment>
<dbReference type="Proteomes" id="UP000037904">
    <property type="component" value="Unassembled WGS sequence"/>
</dbReference>
<protein>
    <recommendedName>
        <fullName evidence="3">ethanolamine kinase</fullName>
        <ecNumber evidence="3">2.7.1.82</ecNumber>
    </recommendedName>
</protein>
<evidence type="ECO:0000313" key="4">
    <source>
        <dbReference type="EMBL" id="KPA36948.1"/>
    </source>
</evidence>
<reference evidence="4 5" key="1">
    <citation type="submission" date="2015-04" db="EMBL/GenBank/DDBJ databases">
        <title>The draft genome sequence of Fusarium langsethiae, a T-2/HT-2 mycotoxin producer.</title>
        <authorList>
            <person name="Lysoe E."/>
            <person name="Divon H.H."/>
            <person name="Terzi V."/>
            <person name="Orru L."/>
            <person name="Lamontanara A."/>
            <person name="Kolseth A.-K."/>
            <person name="Frandsen R.J."/>
            <person name="Nielsen K."/>
            <person name="Thrane U."/>
        </authorList>
    </citation>
    <scope>NUCLEOTIDE SEQUENCE [LARGE SCALE GENOMIC DNA]</scope>
    <source>
        <strain evidence="4 5">Fl201059</strain>
    </source>
</reference>
<proteinExistence type="inferred from homology"/>
<organism evidence="4 5">
    <name type="scientific">Fusarium langsethiae</name>
    <dbReference type="NCBI Taxonomy" id="179993"/>
    <lineage>
        <taxon>Eukaryota</taxon>
        <taxon>Fungi</taxon>
        <taxon>Dikarya</taxon>
        <taxon>Ascomycota</taxon>
        <taxon>Pezizomycotina</taxon>
        <taxon>Sordariomycetes</taxon>
        <taxon>Hypocreomycetidae</taxon>
        <taxon>Hypocreales</taxon>
        <taxon>Nectriaceae</taxon>
        <taxon>Fusarium</taxon>
    </lineage>
</organism>
<keyword evidence="4" id="KW-0808">Transferase</keyword>
<evidence type="ECO:0000313" key="5">
    <source>
        <dbReference type="Proteomes" id="UP000037904"/>
    </source>
</evidence>
<dbReference type="EC" id="2.7.1.82" evidence="3"/>
<dbReference type="CDD" id="cd05157">
    <property type="entry name" value="ETNK_euk"/>
    <property type="match status" value="1"/>
</dbReference>
<comment type="similarity">
    <text evidence="2">Belongs to the choline/ethanolamine kinase family.</text>
</comment>
<dbReference type="Gene3D" id="3.90.1200.10">
    <property type="match status" value="1"/>
</dbReference>
<dbReference type="EMBL" id="JXCE01000511">
    <property type="protein sequence ID" value="KPA36948.1"/>
    <property type="molecule type" value="Genomic_DNA"/>
</dbReference>
<evidence type="ECO:0000256" key="3">
    <source>
        <dbReference type="ARBA" id="ARBA00038874"/>
    </source>
</evidence>
<comment type="caution">
    <text evidence="4">The sequence shown here is derived from an EMBL/GenBank/DDBJ whole genome shotgun (WGS) entry which is preliminary data.</text>
</comment>
<dbReference type="Pfam" id="PF01633">
    <property type="entry name" value="Choline_kinase"/>
    <property type="match status" value="1"/>
</dbReference>
<name>A0A0M9EP06_FUSLA</name>
<dbReference type="GO" id="GO:0005737">
    <property type="term" value="C:cytoplasm"/>
    <property type="evidence" value="ECO:0007669"/>
    <property type="project" value="TreeGrafter"/>
</dbReference>
<dbReference type="PANTHER" id="PTHR22603">
    <property type="entry name" value="CHOLINE/ETHANOALAMINE KINASE"/>
    <property type="match status" value="1"/>
</dbReference>
<keyword evidence="5" id="KW-1185">Reference proteome</keyword>
<keyword evidence="4" id="KW-0418">Kinase</keyword>
<dbReference type="GO" id="GO:0006646">
    <property type="term" value="P:phosphatidylethanolamine biosynthetic process"/>
    <property type="evidence" value="ECO:0007669"/>
    <property type="project" value="TreeGrafter"/>
</dbReference>
<dbReference type="OrthoDB" id="10267235at2759"/>
<evidence type="ECO:0000256" key="1">
    <source>
        <dbReference type="ARBA" id="ARBA00037883"/>
    </source>
</evidence>
<dbReference type="AlphaFoldDB" id="A0A0M9EP06"/>
<dbReference type="SUPFAM" id="SSF56112">
    <property type="entry name" value="Protein kinase-like (PK-like)"/>
    <property type="match status" value="1"/>
</dbReference>
<dbReference type="GO" id="GO:0004305">
    <property type="term" value="F:ethanolamine kinase activity"/>
    <property type="evidence" value="ECO:0007669"/>
    <property type="project" value="UniProtKB-EC"/>
</dbReference>
<sequence>MEIPFLDHVFDGSDASHASILAFIPYLFPGVDEADIDLRIQPLAQGTTNSLFKVTNQSLKKDAVLVKLYGDGTDITIDRNKELWVHKLLADRGLSSKPLCRFANGHAYQFIPGSVCSEGNVSETEIFRGVARELARWHTLLQSVNLQGARKELDYEACVWSTAKKWLNAISKSPGLSKAEIEDLQEKFQYLTDKLLPTDVMPEPLVLGHGDLLCGNIIVQESADDMEAANGATDVATVRFIDYEHATYCPRAFELANHFAEWTGFECDYTKLPSTSIRRAFIHEYLTTHANLYRQHQHQRSCNGTEHDLTKKTASDLPTANDAQVEKLMRQVDDYRGFPGFYWGLCALIQAETATGTIDFDYAGYARKRFAEYEAWRRVQDGKVGHDEEMPLREKNWALP</sequence>
<dbReference type="InterPro" id="IPR011009">
    <property type="entry name" value="Kinase-like_dom_sf"/>
</dbReference>
<gene>
    <name evidence="4" type="ORF">FLAG1_10261</name>
</gene>
<accession>A0A0M9EP06</accession>